<evidence type="ECO:0000256" key="2">
    <source>
        <dbReference type="ARBA" id="ARBA00022741"/>
    </source>
</evidence>
<keyword evidence="8" id="KW-1185">Reference proteome</keyword>
<dbReference type="AlphaFoldDB" id="A0A8T3D516"/>
<evidence type="ECO:0000313" key="7">
    <source>
        <dbReference type="EMBL" id="KAI1892709.1"/>
    </source>
</evidence>
<dbReference type="InterPro" id="IPR006073">
    <property type="entry name" value="GTP-bd"/>
</dbReference>
<dbReference type="EMBL" id="JAERUA010000012">
    <property type="protein sequence ID" value="KAI1892709.1"/>
    <property type="molecule type" value="Genomic_DNA"/>
</dbReference>
<evidence type="ECO:0000256" key="4">
    <source>
        <dbReference type="ARBA" id="ARBA00023134"/>
    </source>
</evidence>
<protein>
    <recommendedName>
        <fullName evidence="6">G domain-containing protein</fullName>
    </recommendedName>
</protein>
<evidence type="ECO:0000259" key="6">
    <source>
        <dbReference type="Pfam" id="PF01926"/>
    </source>
</evidence>
<evidence type="ECO:0000256" key="1">
    <source>
        <dbReference type="ARBA" id="ARBA00004123"/>
    </source>
</evidence>
<feature type="domain" description="G" evidence="6">
    <location>
        <begin position="107"/>
        <end position="176"/>
    </location>
</feature>
<sequence length="400" mass="44294">MGCRCPQVEEAVLRSEGKKKLLLVLNKIDLVPKDNVERWLHCLQREFPVVAFKASTLLQDKTVQEKKKRAADGKVDQTRGVASFGTSCLLQFLSDHADAQESENVLKVGIVGFPNVGKSSLINSLKGIRACNAGVQRGLTKCMQEVHIAKNVKMIDSPGIIASPTNPAVAMALRSVPAQDKEENALDAVRALLKHCNAQQIMLQYNVPDFRNSLEFLTFFAKRRGFMQKGGVPNTEQAAKTFLNDWTGAKLSYHSKPPEASSFPPYLSDAMVTEMRKGWDMDKLQQGNAETINSVKFPSIACSIILSSRGPTSGLLSINDGHETEESIKESKFQEEEEACDDKSDLIHEDVCQQQNTENGKEEARAERPAKVKFQLVPVSIDLSSAQKDDDAYDFNTDFK</sequence>
<dbReference type="SUPFAM" id="SSF52540">
    <property type="entry name" value="P-loop containing nucleoside triphosphate hydrolases"/>
    <property type="match status" value="1"/>
</dbReference>
<dbReference type="Pfam" id="PF01926">
    <property type="entry name" value="MMR_HSR1"/>
    <property type="match status" value="1"/>
</dbReference>
<keyword evidence="5" id="KW-0539">Nucleus</keyword>
<keyword evidence="3" id="KW-0175">Coiled coil</keyword>
<comment type="caution">
    <text evidence="7">The sequence shown here is derived from an EMBL/GenBank/DDBJ whole genome shotgun (WGS) entry which is preliminary data.</text>
</comment>
<dbReference type="Proteomes" id="UP000829720">
    <property type="component" value="Unassembled WGS sequence"/>
</dbReference>
<dbReference type="InterPro" id="IPR023179">
    <property type="entry name" value="GTP-bd_ortho_bundle_sf"/>
</dbReference>
<dbReference type="PANTHER" id="PTHR11089">
    <property type="entry name" value="GTP-BINDING PROTEIN-RELATED"/>
    <property type="match status" value="1"/>
</dbReference>
<keyword evidence="2" id="KW-0547">Nucleotide-binding</keyword>
<dbReference type="GO" id="GO:0005730">
    <property type="term" value="C:nucleolus"/>
    <property type="evidence" value="ECO:0007669"/>
    <property type="project" value="TreeGrafter"/>
</dbReference>
<dbReference type="PRINTS" id="PR00326">
    <property type="entry name" value="GTP1OBG"/>
</dbReference>
<dbReference type="OrthoDB" id="444945at2759"/>
<dbReference type="PANTHER" id="PTHR11089:SF11">
    <property type="entry name" value="GUANINE NUCLEOTIDE-BINDING PROTEIN-LIKE 3"/>
    <property type="match status" value="1"/>
</dbReference>
<name>A0A8T3D516_9TELE</name>
<proteinExistence type="predicted"/>
<evidence type="ECO:0000313" key="8">
    <source>
        <dbReference type="Proteomes" id="UP000829720"/>
    </source>
</evidence>
<gene>
    <name evidence="7" type="ORF">AGOR_G00136340</name>
</gene>
<dbReference type="InterPro" id="IPR050755">
    <property type="entry name" value="TRAFAC_YlqF/YawG_RiboMat"/>
</dbReference>
<reference evidence="7" key="1">
    <citation type="submission" date="2021-01" db="EMBL/GenBank/DDBJ databases">
        <authorList>
            <person name="Zahm M."/>
            <person name="Roques C."/>
            <person name="Cabau C."/>
            <person name="Klopp C."/>
            <person name="Donnadieu C."/>
            <person name="Jouanno E."/>
            <person name="Lampietro C."/>
            <person name="Louis A."/>
            <person name="Herpin A."/>
            <person name="Echchiki A."/>
            <person name="Berthelot C."/>
            <person name="Parey E."/>
            <person name="Roest-Crollius H."/>
            <person name="Braasch I."/>
            <person name="Postlethwait J."/>
            <person name="Bobe J."/>
            <person name="Montfort J."/>
            <person name="Bouchez O."/>
            <person name="Begum T."/>
            <person name="Mejri S."/>
            <person name="Adams A."/>
            <person name="Chen W.-J."/>
            <person name="Guiguen Y."/>
        </authorList>
    </citation>
    <scope>NUCLEOTIDE SEQUENCE</scope>
    <source>
        <tissue evidence="7">Blood</tissue>
    </source>
</reference>
<evidence type="ECO:0000256" key="3">
    <source>
        <dbReference type="ARBA" id="ARBA00023054"/>
    </source>
</evidence>
<evidence type="ECO:0000256" key="5">
    <source>
        <dbReference type="ARBA" id="ARBA00023242"/>
    </source>
</evidence>
<dbReference type="GO" id="GO:0005525">
    <property type="term" value="F:GTP binding"/>
    <property type="evidence" value="ECO:0007669"/>
    <property type="project" value="UniProtKB-KW"/>
</dbReference>
<keyword evidence="4" id="KW-0342">GTP-binding</keyword>
<accession>A0A8T3D516</accession>
<dbReference type="Gene3D" id="1.10.1580.10">
    <property type="match status" value="1"/>
</dbReference>
<organism evidence="7 8">
    <name type="scientific">Albula goreensis</name>
    <dbReference type="NCBI Taxonomy" id="1534307"/>
    <lineage>
        <taxon>Eukaryota</taxon>
        <taxon>Metazoa</taxon>
        <taxon>Chordata</taxon>
        <taxon>Craniata</taxon>
        <taxon>Vertebrata</taxon>
        <taxon>Euteleostomi</taxon>
        <taxon>Actinopterygii</taxon>
        <taxon>Neopterygii</taxon>
        <taxon>Teleostei</taxon>
        <taxon>Albuliformes</taxon>
        <taxon>Albulidae</taxon>
        <taxon>Albula</taxon>
    </lineage>
</organism>
<dbReference type="FunFam" id="1.10.1580.10:FF:000002">
    <property type="entry name" value="Guanine nucleotide-binding protein-like 3 (nucleolar)-like"/>
    <property type="match status" value="1"/>
</dbReference>
<comment type="subcellular location">
    <subcellularLocation>
        <location evidence="1">Nucleus</location>
    </subcellularLocation>
</comment>
<dbReference type="InterPro" id="IPR027417">
    <property type="entry name" value="P-loop_NTPase"/>
</dbReference>
<dbReference type="Gene3D" id="3.40.50.300">
    <property type="entry name" value="P-loop containing nucleotide triphosphate hydrolases"/>
    <property type="match status" value="1"/>
</dbReference>